<protein>
    <submittedName>
        <fullName evidence="2">Uncharacterized protein</fullName>
    </submittedName>
</protein>
<organism evidence="2">
    <name type="scientific">viral metagenome</name>
    <dbReference type="NCBI Taxonomy" id="1070528"/>
    <lineage>
        <taxon>unclassified sequences</taxon>
        <taxon>metagenomes</taxon>
        <taxon>organismal metagenomes</taxon>
    </lineage>
</organism>
<name>A0A6M3M744_9ZZZZ</name>
<dbReference type="EMBL" id="MT143855">
    <property type="protein sequence ID" value="QJB03651.1"/>
    <property type="molecule type" value="Genomic_DNA"/>
</dbReference>
<accession>A0A6M3M744</accession>
<evidence type="ECO:0000313" key="2">
    <source>
        <dbReference type="EMBL" id="QJB03651.1"/>
    </source>
</evidence>
<proteinExistence type="predicted"/>
<reference evidence="2" key="1">
    <citation type="submission" date="2020-03" db="EMBL/GenBank/DDBJ databases">
        <title>The deep terrestrial virosphere.</title>
        <authorList>
            <person name="Holmfeldt K."/>
            <person name="Nilsson E."/>
            <person name="Simone D."/>
            <person name="Lopez-Fernandez M."/>
            <person name="Wu X."/>
            <person name="de Brujin I."/>
            <person name="Lundin D."/>
            <person name="Andersson A."/>
            <person name="Bertilsson S."/>
            <person name="Dopson M."/>
        </authorList>
    </citation>
    <scope>NUCLEOTIDE SEQUENCE</scope>
    <source>
        <strain evidence="1">MM171A00774</strain>
        <strain evidence="2">MM171B00591</strain>
    </source>
</reference>
<dbReference type="AlphaFoldDB" id="A0A6M3M744"/>
<evidence type="ECO:0000313" key="1">
    <source>
        <dbReference type="EMBL" id="QJA99933.1"/>
    </source>
</evidence>
<gene>
    <name evidence="1" type="ORF">MM171A00774_0019</name>
    <name evidence="2" type="ORF">MM171B00591_0011</name>
</gene>
<dbReference type="EMBL" id="MT143674">
    <property type="protein sequence ID" value="QJA99933.1"/>
    <property type="molecule type" value="Genomic_DNA"/>
</dbReference>
<sequence>MDSFRNHWFYTHFPRFSLNLPIHFSPFNQPLDNEINEILYAGKLQETDPIIEIKTWEKWWRENRDKPFHIQYLATKEEAEDG</sequence>